<evidence type="ECO:0000313" key="2">
    <source>
        <dbReference type="EMBL" id="KIX14800.1"/>
    </source>
</evidence>
<sequence>MCPGLFYLRKPKTKHPQQQTLTRHLPAGKPASKREID</sequence>
<dbReference type="Proteomes" id="UP000032233">
    <property type="component" value="Unassembled WGS sequence"/>
</dbReference>
<reference evidence="2 3" key="1">
    <citation type="submission" date="2013-11" db="EMBL/GenBank/DDBJ databases">
        <title>Metagenomic analysis of a methanogenic consortium involved in long chain n-alkane degradation.</title>
        <authorList>
            <person name="Davidova I.A."/>
            <person name="Callaghan A.V."/>
            <person name="Wawrik B."/>
            <person name="Pruitt S."/>
            <person name="Marks C."/>
            <person name="Duncan K.E."/>
            <person name="Suflita J.M."/>
        </authorList>
    </citation>
    <scope>NUCLEOTIDE SEQUENCE [LARGE SCALE GENOMIC DNA]</scope>
    <source>
        <strain evidence="2 3">SPR</strain>
    </source>
</reference>
<dbReference type="EMBL" id="AZAC01000008">
    <property type="protein sequence ID" value="KIX14800.1"/>
    <property type="molecule type" value="Genomic_DNA"/>
</dbReference>
<evidence type="ECO:0000256" key="1">
    <source>
        <dbReference type="SAM" id="MobiDB-lite"/>
    </source>
</evidence>
<name>A0A0D2JZ17_9BACT</name>
<dbReference type="InParanoid" id="A0A0D2JZ17"/>
<proteinExistence type="predicted"/>
<keyword evidence="3" id="KW-1185">Reference proteome</keyword>
<accession>A0A0D2JZ17</accession>
<organism evidence="2 3">
    <name type="scientific">Dethiosulfatarculus sandiegensis</name>
    <dbReference type="NCBI Taxonomy" id="1429043"/>
    <lineage>
        <taxon>Bacteria</taxon>
        <taxon>Pseudomonadati</taxon>
        <taxon>Thermodesulfobacteriota</taxon>
        <taxon>Desulfarculia</taxon>
        <taxon>Desulfarculales</taxon>
        <taxon>Desulfarculaceae</taxon>
        <taxon>Dethiosulfatarculus</taxon>
    </lineage>
</organism>
<comment type="caution">
    <text evidence="2">The sequence shown here is derived from an EMBL/GenBank/DDBJ whole genome shotgun (WGS) entry which is preliminary data.</text>
</comment>
<evidence type="ECO:0000313" key="3">
    <source>
        <dbReference type="Proteomes" id="UP000032233"/>
    </source>
</evidence>
<dbReference type="AlphaFoldDB" id="A0A0D2JZ17"/>
<feature type="region of interest" description="Disordered" evidence="1">
    <location>
        <begin position="1"/>
        <end position="37"/>
    </location>
</feature>
<gene>
    <name evidence="2" type="ORF">X474_06555</name>
</gene>
<protein>
    <submittedName>
        <fullName evidence="2">Uncharacterized protein</fullName>
    </submittedName>
</protein>